<accession>A0AAN8F2X0</accession>
<keyword evidence="2" id="KW-1185">Reference proteome</keyword>
<dbReference type="Proteomes" id="UP001331761">
    <property type="component" value="Unassembled WGS sequence"/>
</dbReference>
<sequence>MEMSCTTEGQLWRYHANQMRALSKEVPNRHGTDATDASFWNEDSQRRLEESWYSRSQKTGAELDDDVVDRTAAILLSQSMDRWGPHRRPPNRLRVNL</sequence>
<name>A0AAN8F2X0_TRICO</name>
<reference evidence="1 2" key="1">
    <citation type="submission" date="2019-10" db="EMBL/GenBank/DDBJ databases">
        <title>Assembly and Annotation for the nematode Trichostrongylus colubriformis.</title>
        <authorList>
            <person name="Martin J."/>
        </authorList>
    </citation>
    <scope>NUCLEOTIDE SEQUENCE [LARGE SCALE GENOMIC DNA]</scope>
    <source>
        <strain evidence="1">G859</strain>
        <tissue evidence="1">Whole worm</tissue>
    </source>
</reference>
<comment type="caution">
    <text evidence="1">The sequence shown here is derived from an EMBL/GenBank/DDBJ whole genome shotgun (WGS) entry which is preliminary data.</text>
</comment>
<dbReference type="EMBL" id="WIXE01016713">
    <property type="protein sequence ID" value="KAK5972401.1"/>
    <property type="molecule type" value="Genomic_DNA"/>
</dbReference>
<protein>
    <submittedName>
        <fullName evidence="1">Uncharacterized protein</fullName>
    </submittedName>
</protein>
<dbReference type="AlphaFoldDB" id="A0AAN8F2X0"/>
<evidence type="ECO:0000313" key="2">
    <source>
        <dbReference type="Proteomes" id="UP001331761"/>
    </source>
</evidence>
<evidence type="ECO:0000313" key="1">
    <source>
        <dbReference type="EMBL" id="KAK5972401.1"/>
    </source>
</evidence>
<proteinExistence type="predicted"/>
<organism evidence="1 2">
    <name type="scientific">Trichostrongylus colubriformis</name>
    <name type="common">Black scour worm</name>
    <dbReference type="NCBI Taxonomy" id="6319"/>
    <lineage>
        <taxon>Eukaryota</taxon>
        <taxon>Metazoa</taxon>
        <taxon>Ecdysozoa</taxon>
        <taxon>Nematoda</taxon>
        <taxon>Chromadorea</taxon>
        <taxon>Rhabditida</taxon>
        <taxon>Rhabditina</taxon>
        <taxon>Rhabditomorpha</taxon>
        <taxon>Strongyloidea</taxon>
        <taxon>Trichostrongylidae</taxon>
        <taxon>Trichostrongylus</taxon>
    </lineage>
</organism>
<gene>
    <name evidence="1" type="ORF">GCK32_010535</name>
</gene>